<organism evidence="5 6">
    <name type="scientific">Haloechinothrix aidingensis</name>
    <dbReference type="NCBI Taxonomy" id="2752311"/>
    <lineage>
        <taxon>Bacteria</taxon>
        <taxon>Bacillati</taxon>
        <taxon>Actinomycetota</taxon>
        <taxon>Actinomycetes</taxon>
        <taxon>Pseudonocardiales</taxon>
        <taxon>Pseudonocardiaceae</taxon>
        <taxon>Haloechinothrix</taxon>
    </lineage>
</organism>
<protein>
    <submittedName>
        <fullName evidence="5">TOBE domain-containing protein</fullName>
    </submittedName>
</protein>
<evidence type="ECO:0000256" key="2">
    <source>
        <dbReference type="PROSITE-ProRule" id="PRU01213"/>
    </source>
</evidence>
<evidence type="ECO:0000259" key="4">
    <source>
        <dbReference type="PROSITE" id="PS51866"/>
    </source>
</evidence>
<dbReference type="SUPFAM" id="SSF50331">
    <property type="entry name" value="MOP-like"/>
    <property type="match status" value="1"/>
</dbReference>
<dbReference type="InterPro" id="IPR008995">
    <property type="entry name" value="Mo/tungstate-bd_C_term_dom"/>
</dbReference>
<dbReference type="InterPro" id="IPR004606">
    <property type="entry name" value="Mop_domain"/>
</dbReference>
<reference evidence="5 6" key="1">
    <citation type="submission" date="2020-07" db="EMBL/GenBank/DDBJ databases">
        <title>Genome of Haloechinothrix sp.</title>
        <authorList>
            <person name="Tang S.-K."/>
            <person name="Yang L."/>
            <person name="Zhu W.-Y."/>
        </authorList>
    </citation>
    <scope>NUCLEOTIDE SEQUENCE [LARGE SCALE GENOMIC DNA]</scope>
    <source>
        <strain evidence="5 6">YIM 98757</strain>
    </source>
</reference>
<dbReference type="Proteomes" id="UP000582974">
    <property type="component" value="Unassembled WGS sequence"/>
</dbReference>
<dbReference type="Gene3D" id="2.40.50.100">
    <property type="match status" value="1"/>
</dbReference>
<dbReference type="InterPro" id="IPR041657">
    <property type="entry name" value="HTH_17"/>
</dbReference>
<dbReference type="Gene3D" id="1.10.1660.10">
    <property type="match status" value="1"/>
</dbReference>
<name>A0A838AEF1_9PSEU</name>
<evidence type="ECO:0000313" key="6">
    <source>
        <dbReference type="Proteomes" id="UP000582974"/>
    </source>
</evidence>
<keyword evidence="6" id="KW-1185">Reference proteome</keyword>
<dbReference type="InterPro" id="IPR005116">
    <property type="entry name" value="Transp-assoc_OB_typ1"/>
</dbReference>
<dbReference type="EMBL" id="JACCKD010000008">
    <property type="protein sequence ID" value="MBA0127704.1"/>
    <property type="molecule type" value="Genomic_DNA"/>
</dbReference>
<evidence type="ECO:0000256" key="1">
    <source>
        <dbReference type="ARBA" id="ARBA00022505"/>
    </source>
</evidence>
<dbReference type="Pfam" id="PF03459">
    <property type="entry name" value="TOBE"/>
    <property type="match status" value="1"/>
</dbReference>
<dbReference type="PROSITE" id="PS51866">
    <property type="entry name" value="MOP"/>
    <property type="match status" value="1"/>
</dbReference>
<evidence type="ECO:0000256" key="3">
    <source>
        <dbReference type="SAM" id="MobiDB-lite"/>
    </source>
</evidence>
<dbReference type="GO" id="GO:0015689">
    <property type="term" value="P:molybdate ion transport"/>
    <property type="evidence" value="ECO:0007669"/>
    <property type="project" value="InterPro"/>
</dbReference>
<proteinExistence type="predicted"/>
<feature type="domain" description="Mop" evidence="4">
    <location>
        <begin position="68"/>
        <end position="133"/>
    </location>
</feature>
<accession>A0A838AEF1</accession>
<evidence type="ECO:0000313" key="5">
    <source>
        <dbReference type="EMBL" id="MBA0127704.1"/>
    </source>
</evidence>
<dbReference type="SUPFAM" id="SSF46955">
    <property type="entry name" value="Putative DNA-binding domain"/>
    <property type="match status" value="1"/>
</dbReference>
<gene>
    <name evidence="5" type="ORF">H0B56_19340</name>
</gene>
<keyword evidence="1 2" id="KW-0500">Molybdenum</keyword>
<dbReference type="Pfam" id="PF12728">
    <property type="entry name" value="HTH_17"/>
    <property type="match status" value="1"/>
</dbReference>
<dbReference type="AlphaFoldDB" id="A0A838AEF1"/>
<feature type="region of interest" description="Disordered" evidence="3">
    <location>
        <begin position="137"/>
        <end position="168"/>
    </location>
</feature>
<comment type="caution">
    <text evidence="5">The sequence shown here is derived from an EMBL/GenBank/DDBJ whole genome shotgun (WGS) entry which is preliminary data.</text>
</comment>
<sequence>MTAFRFAQAARLLGVSDDTVRRWARSGELRTGVDAAGRKVVDGHELAAFARRQAERRPAGENDATAVARSARNRFVGLVTEVRRDSVMAQVEVQAGAHRVVSLMSTEAVDELGLEPGSLAVAVVKATNVIVETPGGLEAVPPGSAGESEVHTVDEVYPPDDAQESGGR</sequence>
<feature type="compositionally biased region" description="Acidic residues" evidence="3">
    <location>
        <begin position="157"/>
        <end position="168"/>
    </location>
</feature>
<dbReference type="InterPro" id="IPR009061">
    <property type="entry name" value="DNA-bd_dom_put_sf"/>
</dbReference>